<comment type="caution">
    <text evidence="1">The sequence shown here is derived from an EMBL/GenBank/DDBJ whole genome shotgun (WGS) entry which is preliminary data.</text>
</comment>
<name>A0ABN9UMD8_9DINO</name>
<organism evidence="1 2">
    <name type="scientific">Prorocentrum cordatum</name>
    <dbReference type="NCBI Taxonomy" id="2364126"/>
    <lineage>
        <taxon>Eukaryota</taxon>
        <taxon>Sar</taxon>
        <taxon>Alveolata</taxon>
        <taxon>Dinophyceae</taxon>
        <taxon>Prorocentrales</taxon>
        <taxon>Prorocentraceae</taxon>
        <taxon>Prorocentrum</taxon>
    </lineage>
</organism>
<gene>
    <name evidence="1" type="ORF">PCOR1329_LOCUS49450</name>
</gene>
<accession>A0ABN9UMD8</accession>
<evidence type="ECO:0000313" key="1">
    <source>
        <dbReference type="EMBL" id="CAK0860491.1"/>
    </source>
</evidence>
<protein>
    <submittedName>
        <fullName evidence="1">Uncharacterized protein</fullName>
    </submittedName>
</protein>
<dbReference type="EMBL" id="CAUYUJ010015985">
    <property type="protein sequence ID" value="CAK0860491.1"/>
    <property type="molecule type" value="Genomic_DNA"/>
</dbReference>
<dbReference type="Proteomes" id="UP001189429">
    <property type="component" value="Unassembled WGS sequence"/>
</dbReference>
<reference evidence="1" key="1">
    <citation type="submission" date="2023-10" db="EMBL/GenBank/DDBJ databases">
        <authorList>
            <person name="Chen Y."/>
            <person name="Shah S."/>
            <person name="Dougan E. K."/>
            <person name="Thang M."/>
            <person name="Chan C."/>
        </authorList>
    </citation>
    <scope>NUCLEOTIDE SEQUENCE [LARGE SCALE GENOMIC DNA]</scope>
</reference>
<sequence>MTLGSSCASRISLSSRKRPLPLLALLARADPSAVADDVGIQPRLPHLAQQRKCPLPLLALLARADPTVFRHLALFPSGTRFLRPYSIDDVGFQLRLPHLAQQRKRPLPLLALLARADPSVVTR</sequence>
<proteinExistence type="predicted"/>
<keyword evidence="2" id="KW-1185">Reference proteome</keyword>
<evidence type="ECO:0000313" key="2">
    <source>
        <dbReference type="Proteomes" id="UP001189429"/>
    </source>
</evidence>